<organism evidence="2 3">
    <name type="scientific">Longispora fulva</name>
    <dbReference type="NCBI Taxonomy" id="619741"/>
    <lineage>
        <taxon>Bacteria</taxon>
        <taxon>Bacillati</taxon>
        <taxon>Actinomycetota</taxon>
        <taxon>Actinomycetes</taxon>
        <taxon>Micromonosporales</taxon>
        <taxon>Micromonosporaceae</taxon>
        <taxon>Longispora</taxon>
    </lineage>
</organism>
<feature type="transmembrane region" description="Helical" evidence="1">
    <location>
        <begin position="74"/>
        <end position="90"/>
    </location>
</feature>
<evidence type="ECO:0000313" key="2">
    <source>
        <dbReference type="EMBL" id="MBG6134975.1"/>
    </source>
</evidence>
<accession>A0A8J7G8U0</accession>
<dbReference type="EMBL" id="JADOUF010000001">
    <property type="protein sequence ID" value="MBG6134975.1"/>
    <property type="molecule type" value="Genomic_DNA"/>
</dbReference>
<feature type="transmembrane region" description="Helical" evidence="1">
    <location>
        <begin position="27"/>
        <end position="50"/>
    </location>
</feature>
<keyword evidence="3" id="KW-1185">Reference proteome</keyword>
<evidence type="ECO:0000256" key="1">
    <source>
        <dbReference type="SAM" id="Phobius"/>
    </source>
</evidence>
<name>A0A8J7G8U0_9ACTN</name>
<reference evidence="2" key="1">
    <citation type="submission" date="2020-11" db="EMBL/GenBank/DDBJ databases">
        <title>Sequencing the genomes of 1000 actinobacteria strains.</title>
        <authorList>
            <person name="Klenk H.-P."/>
        </authorList>
    </citation>
    <scope>NUCLEOTIDE SEQUENCE</scope>
    <source>
        <strain evidence="2">DSM 45356</strain>
    </source>
</reference>
<sequence>MTTFEASGAGSTGLLDRLNGARHRLSLNLFMVIVLAHWAEHLTQAFQIWVLNMPLKESRGVLGYFYPWLVKSEWLHYGYALVMLIGLFLLRKGFVGRAKAWWTVALAIQFWHHIEHLLLFIQAQSGTMFFGQKVPTSILQLAFPRVELHLFYNTIVFIPMVVAMYLHLRPNQDEFHGAECSCAKEPALSGTSRG</sequence>
<evidence type="ECO:0000313" key="3">
    <source>
        <dbReference type="Proteomes" id="UP000622552"/>
    </source>
</evidence>
<comment type="caution">
    <text evidence="2">The sequence shown here is derived from an EMBL/GenBank/DDBJ whole genome shotgun (WGS) entry which is preliminary data.</text>
</comment>
<dbReference type="RefSeq" id="WP_231398679.1">
    <property type="nucleotide sequence ID" value="NZ_BONS01000004.1"/>
</dbReference>
<dbReference type="Proteomes" id="UP000622552">
    <property type="component" value="Unassembled WGS sequence"/>
</dbReference>
<gene>
    <name evidence="2" type="ORF">IW245_001169</name>
</gene>
<protein>
    <submittedName>
        <fullName evidence="2">Uncharacterized protein</fullName>
    </submittedName>
</protein>
<proteinExistence type="predicted"/>
<keyword evidence="1" id="KW-1133">Transmembrane helix</keyword>
<dbReference type="AlphaFoldDB" id="A0A8J7G8U0"/>
<feature type="transmembrane region" description="Helical" evidence="1">
    <location>
        <begin position="150"/>
        <end position="168"/>
    </location>
</feature>
<keyword evidence="1" id="KW-0472">Membrane</keyword>
<keyword evidence="1" id="KW-0812">Transmembrane</keyword>